<dbReference type="GO" id="GO:0016491">
    <property type="term" value="F:oxidoreductase activity"/>
    <property type="evidence" value="ECO:0007669"/>
    <property type="project" value="UniProtKB-KW"/>
</dbReference>
<dbReference type="PROSITE" id="PS00080">
    <property type="entry name" value="MULTICOPPER_OXIDASE2"/>
    <property type="match status" value="1"/>
</dbReference>
<dbReference type="PANTHER" id="PTHR11709:SF394">
    <property type="entry name" value="FI03373P-RELATED"/>
    <property type="match status" value="1"/>
</dbReference>
<feature type="domain" description="Plastocyanin-like" evidence="8">
    <location>
        <begin position="105"/>
        <end position="174"/>
    </location>
</feature>
<gene>
    <name evidence="9" type="primary">ABSGL_05944.1 scaffold 7611</name>
</gene>
<evidence type="ECO:0000259" key="7">
    <source>
        <dbReference type="Pfam" id="PF07731"/>
    </source>
</evidence>
<dbReference type="InterPro" id="IPR011707">
    <property type="entry name" value="Cu-oxidase-like_N"/>
</dbReference>
<feature type="signal peptide" evidence="5">
    <location>
        <begin position="1"/>
        <end position="24"/>
    </location>
</feature>
<dbReference type="InterPro" id="IPR045087">
    <property type="entry name" value="Cu-oxidase_fam"/>
</dbReference>
<dbReference type="InterPro" id="IPR011706">
    <property type="entry name" value="Cu-oxidase_C"/>
</dbReference>
<evidence type="ECO:0008006" key="11">
    <source>
        <dbReference type="Google" id="ProtNLM"/>
    </source>
</evidence>
<feature type="domain" description="Plastocyanin-like" evidence="8">
    <location>
        <begin position="42"/>
        <end position="87"/>
    </location>
</feature>
<dbReference type="Pfam" id="PF07732">
    <property type="entry name" value="Cu-oxidase_3"/>
    <property type="match status" value="2"/>
</dbReference>
<name>A0A163JLS3_ABSGL</name>
<reference evidence="9" key="1">
    <citation type="submission" date="2016-04" db="EMBL/GenBank/DDBJ databases">
        <authorList>
            <person name="Evans L.H."/>
            <person name="Alamgir A."/>
            <person name="Owens N."/>
            <person name="Weber N.D."/>
            <person name="Virtaneva K."/>
            <person name="Barbian K."/>
            <person name="Babar A."/>
            <person name="Rosenke K."/>
        </authorList>
    </citation>
    <scope>NUCLEOTIDE SEQUENCE [LARGE SCALE GENOMIC DNA]</scope>
    <source>
        <strain evidence="9">CBS 101.48</strain>
    </source>
</reference>
<dbReference type="Pfam" id="PF07731">
    <property type="entry name" value="Cu-oxidase_2"/>
    <property type="match status" value="1"/>
</dbReference>
<feature type="domain" description="Plastocyanin-like" evidence="6">
    <location>
        <begin position="199"/>
        <end position="351"/>
    </location>
</feature>
<keyword evidence="10" id="KW-1185">Reference proteome</keyword>
<dbReference type="SUPFAM" id="SSF49503">
    <property type="entry name" value="Cupredoxins"/>
    <property type="match status" value="3"/>
</dbReference>
<dbReference type="InParanoid" id="A0A163JLS3"/>
<dbReference type="Proteomes" id="UP000078561">
    <property type="component" value="Unassembled WGS sequence"/>
</dbReference>
<dbReference type="Gene3D" id="2.60.40.420">
    <property type="entry name" value="Cupredoxins - blue copper proteins"/>
    <property type="match status" value="3"/>
</dbReference>
<evidence type="ECO:0000256" key="5">
    <source>
        <dbReference type="SAM" id="SignalP"/>
    </source>
</evidence>
<evidence type="ECO:0000259" key="6">
    <source>
        <dbReference type="Pfam" id="PF00394"/>
    </source>
</evidence>
<dbReference type="InterPro" id="IPR008972">
    <property type="entry name" value="Cupredoxin"/>
</dbReference>
<evidence type="ECO:0000256" key="3">
    <source>
        <dbReference type="ARBA" id="ARBA00023002"/>
    </source>
</evidence>
<keyword evidence="5" id="KW-0732">Signal</keyword>
<dbReference type="InterPro" id="IPR002355">
    <property type="entry name" value="Cu_oxidase_Cu_BS"/>
</dbReference>
<dbReference type="OrthoDB" id="2121828at2759"/>
<dbReference type="EMBL" id="LT553181">
    <property type="protein sequence ID" value="SAM00263.1"/>
    <property type="molecule type" value="Genomic_DNA"/>
</dbReference>
<feature type="domain" description="Plastocyanin-like" evidence="7">
    <location>
        <begin position="439"/>
        <end position="594"/>
    </location>
</feature>
<dbReference type="STRING" id="4829.A0A163JLS3"/>
<comment type="similarity">
    <text evidence="1">Belongs to the multicopper oxidase family.</text>
</comment>
<feature type="chain" id="PRO_5007843609" description="L-ascorbate oxidase" evidence="5">
    <location>
        <begin position="25"/>
        <end position="604"/>
    </location>
</feature>
<dbReference type="GO" id="GO:0005507">
    <property type="term" value="F:copper ion binding"/>
    <property type="evidence" value="ECO:0007669"/>
    <property type="project" value="InterPro"/>
</dbReference>
<evidence type="ECO:0000259" key="8">
    <source>
        <dbReference type="Pfam" id="PF07732"/>
    </source>
</evidence>
<dbReference type="PROSITE" id="PS00079">
    <property type="entry name" value="MULTICOPPER_OXIDASE1"/>
    <property type="match status" value="1"/>
</dbReference>
<dbReference type="CDD" id="cd04206">
    <property type="entry name" value="CuRO_1_LCC_like"/>
    <property type="match status" value="1"/>
</dbReference>
<evidence type="ECO:0000313" key="9">
    <source>
        <dbReference type="EMBL" id="SAM00263.1"/>
    </source>
</evidence>
<dbReference type="Pfam" id="PF00394">
    <property type="entry name" value="Cu-oxidase"/>
    <property type="match status" value="1"/>
</dbReference>
<proteinExistence type="inferred from homology"/>
<dbReference type="CDD" id="cd04205">
    <property type="entry name" value="CuRO_2_LCC_like"/>
    <property type="match status" value="1"/>
</dbReference>
<dbReference type="InterPro" id="IPR033138">
    <property type="entry name" value="Cu_oxidase_CS"/>
</dbReference>
<sequence>MMHLHWPRLLLLLAVLCYLPTSYGLPTAGAKGDIVYYELNVTATSSSPDCSSYTDPHTIMINGQMPAPTITVIKGQRVHILVRNTLPLSSKPHPMVQSLGGGNTNAVTIHYHGIRQHGSNQADGVPFLTQDPILPGGHFLYDFVFDTPGTYFYHAHVGLQERSLFGPIVVYESEKVIPGSSPLLTLDGNGGPDLTYHDERTVVLSEWFHKSRFAMESYFLGGNFTIIPEAESVLVNGQTIHNTSSLVSPCRGYNVINVEKGKTYRIRVIGASTFRTFGFGIAGHRLRIIEIDGGLVEPYDIDHLEVSAGQRYSVLVTMDQPDGKDYAIGTNRLWAEGVDNASNGWAVLRYHDNQSKTQRKSPPLLTLPHREPHLPKKSMPYWIWDKLEPLGKQPDMIAMLPKPDRTIILNNKNAPLGGMPGTERFYINDVTFMDPESTLLAQVLDGSRRQSPLSIQQLKHGYDPYLGTYPLAHMEVVDIVIQNTRPRDKPCRSHPWHTHGHSHYLIAQGPGAYDEAQHGHIRNIPRPILKDTTLIYPEGGPSLNETKNASPQEFFKCGWGKIRLIADNPGMWAMHCHNAPHMFMGMMIVLEESPELIPGFIRRP</sequence>
<dbReference type="OMA" id="QWPIAPH"/>
<dbReference type="PANTHER" id="PTHR11709">
    <property type="entry name" value="MULTI-COPPER OXIDASE"/>
    <property type="match status" value="1"/>
</dbReference>
<evidence type="ECO:0000256" key="2">
    <source>
        <dbReference type="ARBA" id="ARBA00022723"/>
    </source>
</evidence>
<evidence type="ECO:0000256" key="1">
    <source>
        <dbReference type="ARBA" id="ARBA00010609"/>
    </source>
</evidence>
<dbReference type="AlphaFoldDB" id="A0A163JLS3"/>
<keyword evidence="3" id="KW-0560">Oxidoreductase</keyword>
<keyword evidence="2" id="KW-0479">Metal-binding</keyword>
<accession>A0A163JLS3</accession>
<keyword evidence="4" id="KW-0186">Copper</keyword>
<organism evidence="9">
    <name type="scientific">Absidia glauca</name>
    <name type="common">Pin mould</name>
    <dbReference type="NCBI Taxonomy" id="4829"/>
    <lineage>
        <taxon>Eukaryota</taxon>
        <taxon>Fungi</taxon>
        <taxon>Fungi incertae sedis</taxon>
        <taxon>Mucoromycota</taxon>
        <taxon>Mucoromycotina</taxon>
        <taxon>Mucoromycetes</taxon>
        <taxon>Mucorales</taxon>
        <taxon>Cunninghamellaceae</taxon>
        <taxon>Absidia</taxon>
    </lineage>
</organism>
<protein>
    <recommendedName>
        <fullName evidence="11">L-ascorbate oxidase</fullName>
    </recommendedName>
</protein>
<dbReference type="InterPro" id="IPR001117">
    <property type="entry name" value="Cu-oxidase_2nd"/>
</dbReference>
<evidence type="ECO:0000313" key="10">
    <source>
        <dbReference type="Proteomes" id="UP000078561"/>
    </source>
</evidence>
<dbReference type="FunFam" id="2.60.40.420:FF:000045">
    <property type="entry name" value="Laccase 2"/>
    <property type="match status" value="1"/>
</dbReference>
<evidence type="ECO:0000256" key="4">
    <source>
        <dbReference type="ARBA" id="ARBA00023008"/>
    </source>
</evidence>